<comment type="caution">
    <text evidence="1">The sequence shown here is derived from an EMBL/GenBank/DDBJ whole genome shotgun (WGS) entry which is preliminary data.</text>
</comment>
<reference evidence="1 2" key="1">
    <citation type="journal article" date="2014" name="Syst. Appl. Microbiol.">
        <title>Genomic insights into the taxonomic status of the three subspecies of Bacillus subtilis.</title>
        <authorList>
            <person name="Yi H."/>
            <person name="Chun J."/>
            <person name="Cha C.J."/>
        </authorList>
    </citation>
    <scope>NUCLEOTIDE SEQUENCE [LARGE SCALE GENOMIC DNA]</scope>
    <source>
        <strain evidence="1 2">KCTC 13429</strain>
    </source>
</reference>
<protein>
    <submittedName>
        <fullName evidence="1">Uncharacterized protein</fullName>
    </submittedName>
</protein>
<keyword evidence="2" id="KW-1185">Reference proteome</keyword>
<proteinExistence type="predicted"/>
<dbReference type="EMBL" id="AMXN01000009">
    <property type="protein sequence ID" value="ELS59579.1"/>
    <property type="molecule type" value="Genomic_DNA"/>
</dbReference>
<organism evidence="1 2">
    <name type="scientific">Bacillus inaquosorum KCTC 13429</name>
    <dbReference type="NCBI Taxonomy" id="1236548"/>
    <lineage>
        <taxon>Bacteria</taxon>
        <taxon>Bacillati</taxon>
        <taxon>Bacillota</taxon>
        <taxon>Bacilli</taxon>
        <taxon>Bacillales</taxon>
        <taxon>Bacillaceae</taxon>
        <taxon>Bacillus</taxon>
    </lineage>
</organism>
<dbReference type="RefSeq" id="WP_003241796.1">
    <property type="nucleotide sequence ID" value="NZ_AMXN01000009.1"/>
</dbReference>
<evidence type="ECO:0000313" key="2">
    <source>
        <dbReference type="Proteomes" id="UP000011182"/>
    </source>
</evidence>
<evidence type="ECO:0000313" key="1">
    <source>
        <dbReference type="EMBL" id="ELS59579.1"/>
    </source>
</evidence>
<dbReference type="AlphaFoldDB" id="A0A9W5LF38"/>
<sequence>MSNEEMYYEEYEELKKKTTKVIHNKNYSIRFIEQTNGSDDEEAFYKEIAQLLFERAMSKKK</sequence>
<accession>A0A9W5LF38</accession>
<gene>
    <name evidence="1" type="ORF">BSI_39600</name>
</gene>
<name>A0A9W5LF38_9BACI</name>
<dbReference type="Proteomes" id="UP000011182">
    <property type="component" value="Unassembled WGS sequence"/>
</dbReference>